<protein>
    <submittedName>
        <fullName evidence="1">Uncharacterized protein</fullName>
    </submittedName>
</protein>
<reference evidence="1" key="1">
    <citation type="journal article" date="2020" name="Microorganisms">
        <title>Reliable Identification of Environmental Pseudomonas Isolates Using the rpoD Gene.</title>
        <authorList>
            <consortium name="The Broad Institute Genome Sequencing Platform"/>
            <person name="Girard L."/>
            <person name="Lood C."/>
            <person name="Rokni-Zadeh H."/>
            <person name="van Noort V."/>
            <person name="Lavigne R."/>
            <person name="De Mot R."/>
        </authorList>
    </citation>
    <scope>NUCLEOTIDE SEQUENCE</scope>
    <source>
        <strain evidence="1">SWRI10</strain>
    </source>
</reference>
<gene>
    <name evidence="2" type="ORF">HU737_014755</name>
    <name evidence="1" type="ORF">HU737_21690</name>
</gene>
<dbReference type="RefSeq" id="WP_186556966.1">
    <property type="nucleotide sequence ID" value="NZ_JABWRE020000001.1"/>
</dbReference>
<proteinExistence type="predicted"/>
<organism evidence="1">
    <name type="scientific">Pseudomonas urmiensis</name>
    <dbReference type="NCBI Taxonomy" id="2745493"/>
    <lineage>
        <taxon>Bacteria</taxon>
        <taxon>Pseudomonadati</taxon>
        <taxon>Pseudomonadota</taxon>
        <taxon>Gammaproteobacteria</taxon>
        <taxon>Pseudomonadales</taxon>
        <taxon>Pseudomonadaceae</taxon>
        <taxon>Pseudomonas</taxon>
    </lineage>
</organism>
<sequence>MTTDRGVPAYLATLHLLRQQIAIVNAIKRRFESSLFEIKQLVQADVLDDELDSVRGLLKNGYTRAAGAVAGVVLEGHLKELAASTTCLKQQKLSIQLISR</sequence>
<reference evidence="1" key="2">
    <citation type="submission" date="2020-07" db="EMBL/GenBank/DDBJ databases">
        <authorList>
            <person name="Lood C."/>
            <person name="Girard L."/>
        </authorList>
    </citation>
    <scope>NUCLEOTIDE SEQUENCE</scope>
    <source>
        <strain evidence="1">SWRI10</strain>
    </source>
</reference>
<dbReference type="EMBL" id="JABWRE010000022">
    <property type="protein sequence ID" value="MBC3443312.1"/>
    <property type="molecule type" value="Genomic_DNA"/>
</dbReference>
<dbReference type="AlphaFoldDB" id="A0A923G1N5"/>
<dbReference type="Proteomes" id="UP000599879">
    <property type="component" value="Unassembled WGS sequence"/>
</dbReference>
<comment type="caution">
    <text evidence="1">The sequence shown here is derived from an EMBL/GenBank/DDBJ whole genome shotgun (WGS) entry which is preliminary data.</text>
</comment>
<accession>A0A923G1N5</accession>
<dbReference type="EMBL" id="JABWRE020000001">
    <property type="protein sequence ID" value="MBV4537234.1"/>
    <property type="molecule type" value="Genomic_DNA"/>
</dbReference>
<name>A0A923G1N5_9PSED</name>
<evidence type="ECO:0000313" key="1">
    <source>
        <dbReference type="EMBL" id="MBC3443312.1"/>
    </source>
</evidence>
<reference evidence="2" key="3">
    <citation type="submission" date="2021-06" db="EMBL/GenBank/DDBJ databases">
        <title>Updating the genus Pseudomonas: Description of 43 new species and partition of the Pseudomonas putida group.</title>
        <authorList>
            <person name="Girard L."/>
            <person name="Lood C."/>
            <person name="Vandamme P."/>
            <person name="Rokni-Zadeh H."/>
            <person name="Van Noort V."/>
            <person name="Hofte M."/>
            <person name="Lavigne R."/>
            <person name="De Mot R."/>
        </authorList>
    </citation>
    <scope>NUCLEOTIDE SEQUENCE</scope>
    <source>
        <strain evidence="2">SWRI10</strain>
    </source>
</reference>
<evidence type="ECO:0000313" key="2">
    <source>
        <dbReference type="EMBL" id="MBV4537234.1"/>
    </source>
</evidence>